<evidence type="ECO:0000313" key="1">
    <source>
        <dbReference type="EMBL" id="MCR8873171.1"/>
    </source>
</evidence>
<dbReference type="AlphaFoldDB" id="A0AAW5MXM1"/>
<reference evidence="1 2" key="1">
    <citation type="submission" date="2022-08" db="EMBL/GenBank/DDBJ databases">
        <authorList>
            <person name="Zeman M."/>
            <person name="Kubasova T."/>
        </authorList>
    </citation>
    <scope>NUCLEOTIDE SEQUENCE [LARGE SCALE GENOMIC DNA]</scope>
    <source>
        <strain evidence="1 2">ET62</strain>
    </source>
</reference>
<dbReference type="GO" id="GO:0016740">
    <property type="term" value="F:transferase activity"/>
    <property type="evidence" value="ECO:0007669"/>
    <property type="project" value="UniProtKB-KW"/>
</dbReference>
<organism evidence="1 2">
    <name type="scientific">Phocaeicola barnesiae</name>
    <dbReference type="NCBI Taxonomy" id="376804"/>
    <lineage>
        <taxon>Bacteria</taxon>
        <taxon>Pseudomonadati</taxon>
        <taxon>Bacteroidota</taxon>
        <taxon>Bacteroidia</taxon>
        <taxon>Bacteroidales</taxon>
        <taxon>Bacteroidaceae</taxon>
        <taxon>Phocaeicola</taxon>
    </lineage>
</organism>
<name>A0AAW5MXM1_9BACT</name>
<dbReference type="RefSeq" id="WP_258335449.1">
    <property type="nucleotide sequence ID" value="NZ_JANRHJ010000003.1"/>
</dbReference>
<evidence type="ECO:0000313" key="2">
    <source>
        <dbReference type="Proteomes" id="UP001204579"/>
    </source>
</evidence>
<dbReference type="Gene3D" id="3.10.450.620">
    <property type="entry name" value="JHP933, nucleotidyltransferase-like core domain"/>
    <property type="match status" value="1"/>
</dbReference>
<dbReference type="EMBL" id="JANRHJ010000003">
    <property type="protein sequence ID" value="MCR8873171.1"/>
    <property type="molecule type" value="Genomic_DNA"/>
</dbReference>
<proteinExistence type="predicted"/>
<comment type="caution">
    <text evidence="1">The sequence shown here is derived from an EMBL/GenBank/DDBJ whole genome shotgun (WGS) entry which is preliminary data.</text>
</comment>
<accession>A0AAW5MXM1</accession>
<protein>
    <submittedName>
        <fullName evidence="1">Nucleotidyl transferase AbiEii/AbiGii toxin family protein</fullName>
    </submittedName>
</protein>
<dbReference type="InterPro" id="IPR014942">
    <property type="entry name" value="AbiEii"/>
</dbReference>
<keyword evidence="2" id="KW-1185">Reference proteome</keyword>
<sequence length="104" mass="11896">METIEKTIWINLPEDEKLTILSNIAEEKGIKENAVEKDFWVSMVLKAMFSLEYSDNLVFKGGTSLSKGWGLIERFSEDCDLAIDRKFLGFGEELSRKDRTGSVR</sequence>
<gene>
    <name evidence="1" type="ORF">NW209_03885</name>
</gene>
<dbReference type="Pfam" id="PF08843">
    <property type="entry name" value="AbiEii"/>
    <property type="match status" value="1"/>
</dbReference>
<dbReference type="Proteomes" id="UP001204579">
    <property type="component" value="Unassembled WGS sequence"/>
</dbReference>
<keyword evidence="1" id="KW-0808">Transferase</keyword>